<keyword evidence="1" id="KW-0175">Coiled coil</keyword>
<dbReference type="AlphaFoldDB" id="A0A9E3HC79"/>
<evidence type="ECO:0000313" key="2">
    <source>
        <dbReference type="EMBL" id="MBW4434467.1"/>
    </source>
</evidence>
<protein>
    <submittedName>
        <fullName evidence="2">Uncharacterized protein</fullName>
    </submittedName>
</protein>
<reference evidence="2" key="2">
    <citation type="journal article" date="2022" name="Microbiol. Resour. Announc.">
        <title>Metagenome Sequencing to Explore Phylogenomics of Terrestrial Cyanobacteria.</title>
        <authorList>
            <person name="Ward R.D."/>
            <person name="Stajich J.E."/>
            <person name="Johansen J.R."/>
            <person name="Huntemann M."/>
            <person name="Clum A."/>
            <person name="Foster B."/>
            <person name="Foster B."/>
            <person name="Roux S."/>
            <person name="Palaniappan K."/>
            <person name="Varghese N."/>
            <person name="Mukherjee S."/>
            <person name="Reddy T.B.K."/>
            <person name="Daum C."/>
            <person name="Copeland A."/>
            <person name="Chen I.A."/>
            <person name="Ivanova N.N."/>
            <person name="Kyrpides N.C."/>
            <person name="Shapiro N."/>
            <person name="Eloe-Fadrosh E.A."/>
            <person name="Pietrasiak N."/>
        </authorList>
    </citation>
    <scope>NUCLEOTIDE SEQUENCE</scope>
    <source>
        <strain evidence="2">HA4357-MV3</strain>
    </source>
</reference>
<feature type="non-terminal residue" evidence="2">
    <location>
        <position position="711"/>
    </location>
</feature>
<organism evidence="2 3">
    <name type="scientific">Pelatocladus maniniholoensis HA4357-MV3</name>
    <dbReference type="NCBI Taxonomy" id="1117104"/>
    <lineage>
        <taxon>Bacteria</taxon>
        <taxon>Bacillati</taxon>
        <taxon>Cyanobacteriota</taxon>
        <taxon>Cyanophyceae</taxon>
        <taxon>Nostocales</taxon>
        <taxon>Nostocaceae</taxon>
        <taxon>Pelatocladus</taxon>
    </lineage>
</organism>
<dbReference type="Gene3D" id="1.20.5.1700">
    <property type="match status" value="1"/>
</dbReference>
<dbReference type="Proteomes" id="UP000813215">
    <property type="component" value="Unassembled WGS sequence"/>
</dbReference>
<reference evidence="2" key="1">
    <citation type="submission" date="2021-05" db="EMBL/GenBank/DDBJ databases">
        <authorList>
            <person name="Pietrasiak N."/>
            <person name="Ward R."/>
            <person name="Stajich J.E."/>
            <person name="Kurbessoian T."/>
        </authorList>
    </citation>
    <scope>NUCLEOTIDE SEQUENCE</scope>
    <source>
        <strain evidence="2">HA4357-MV3</strain>
    </source>
</reference>
<accession>A0A9E3HC79</accession>
<comment type="caution">
    <text evidence="2">The sequence shown here is derived from an EMBL/GenBank/DDBJ whole genome shotgun (WGS) entry which is preliminary data.</text>
</comment>
<feature type="coiled-coil region" evidence="1">
    <location>
        <begin position="544"/>
        <end position="605"/>
    </location>
</feature>
<dbReference type="EMBL" id="JAHHHW010000131">
    <property type="protein sequence ID" value="MBW4434467.1"/>
    <property type="molecule type" value="Genomic_DNA"/>
</dbReference>
<dbReference type="Gene3D" id="2.40.300.10">
    <property type="entry name" value="Head decoration protein D"/>
    <property type="match status" value="1"/>
</dbReference>
<evidence type="ECO:0000256" key="1">
    <source>
        <dbReference type="SAM" id="Coils"/>
    </source>
</evidence>
<sequence length="711" mass="78985">MTDNYDVEKRLRYFNGQFLNNYDFTDEQKYHIDRQRRHNRLLHTPGIAEGLEIIAECNSHHIEVRPGTAVDQQGRQIVLATKQVKSLRDFGCGKVYVVISYHQEPSDLATVGARDETRWHEHPKIEILEDSDEIEKGDRIPLACLVLGDGGKIEHHHDHVRYHAGVRISPEVDLRKLTFSSKSVHCSCWPELHFGAAHRIDLIGSLYIERHLGIGVDNPKNRLDVKGGAVIGADYCERQQAPTDGLLVKGRVGIGNNSPGSSLEIAGETRNDNYSALNVTDCDGKSLLFVRNDGNIGVGTTQPRAKFHVSGGNIRLDPDSELFFADNGQIRSLDDNHRILFNRSQDQMEFRERGDLIFSPGAIDGTQTAKAVILGNGNVGIGIKEPNVKLHVEGEIRGNLVTGTGSDYAECLPKLQQDEVIEEGDITGIFAGKITKKTNGAQTLMVISSRPMVIGNTPTQDKKHLYEKVAFMGQVRVKVRGKVQAGDYIIPSGLNDGVGVATSTQEINPTAYAQIVGSAWESSQEEGVKLINVLVGLQSSYSWVGQLMAAMQNQQTEIESLKSEIASLHSQIETTAAQPKHIEEIESLQSEIASIQSEIISLKSIREQITPNHQTEIESLKHEINSVKTELEQITPNHQTEIESLKHEINSVKTELEQITPNHQTEIESLKHEINSVKTELEQITPNHQTEIESLKHEINSVKTELEQITP</sequence>
<gene>
    <name evidence="2" type="ORF">KME28_22810</name>
</gene>
<evidence type="ECO:0000313" key="3">
    <source>
        <dbReference type="Proteomes" id="UP000813215"/>
    </source>
</evidence>
<name>A0A9E3HC79_9NOST</name>
<proteinExistence type="predicted"/>
<dbReference type="Gene3D" id="1.20.58.130">
    <property type="match status" value="1"/>
</dbReference>